<name>A0A6A7AZK2_9PLEO</name>
<dbReference type="Proteomes" id="UP000799423">
    <property type="component" value="Unassembled WGS sequence"/>
</dbReference>
<protein>
    <recommendedName>
        <fullName evidence="5">MYND-type domain-containing protein</fullName>
    </recommendedName>
</protein>
<keyword evidence="2 4" id="KW-0863">Zinc-finger</keyword>
<dbReference type="GO" id="GO:0008270">
    <property type="term" value="F:zinc ion binding"/>
    <property type="evidence" value="ECO:0007669"/>
    <property type="project" value="UniProtKB-KW"/>
</dbReference>
<keyword evidence="1" id="KW-0479">Metal-binding</keyword>
<dbReference type="Pfam" id="PF01753">
    <property type="entry name" value="zf-MYND"/>
    <property type="match status" value="1"/>
</dbReference>
<organism evidence="6 7">
    <name type="scientific">Plenodomus tracheiphilus IPT5</name>
    <dbReference type="NCBI Taxonomy" id="1408161"/>
    <lineage>
        <taxon>Eukaryota</taxon>
        <taxon>Fungi</taxon>
        <taxon>Dikarya</taxon>
        <taxon>Ascomycota</taxon>
        <taxon>Pezizomycotina</taxon>
        <taxon>Dothideomycetes</taxon>
        <taxon>Pleosporomycetidae</taxon>
        <taxon>Pleosporales</taxon>
        <taxon>Pleosporineae</taxon>
        <taxon>Leptosphaeriaceae</taxon>
        <taxon>Plenodomus</taxon>
    </lineage>
</organism>
<dbReference type="InterPro" id="IPR046341">
    <property type="entry name" value="SET_dom_sf"/>
</dbReference>
<dbReference type="Gene3D" id="2.170.270.10">
    <property type="entry name" value="SET domain"/>
    <property type="match status" value="1"/>
</dbReference>
<dbReference type="GO" id="GO:0005634">
    <property type="term" value="C:nucleus"/>
    <property type="evidence" value="ECO:0007669"/>
    <property type="project" value="TreeGrafter"/>
</dbReference>
<evidence type="ECO:0000256" key="4">
    <source>
        <dbReference type="PROSITE-ProRule" id="PRU00134"/>
    </source>
</evidence>
<dbReference type="PANTHER" id="PTHR12197">
    <property type="entry name" value="HISTONE-LYSINE N-METHYLTRANSFERASE SMYD"/>
    <property type="match status" value="1"/>
</dbReference>
<keyword evidence="7" id="KW-1185">Reference proteome</keyword>
<evidence type="ECO:0000313" key="7">
    <source>
        <dbReference type="Proteomes" id="UP000799423"/>
    </source>
</evidence>
<feature type="domain" description="MYND-type" evidence="5">
    <location>
        <begin position="82"/>
        <end position="138"/>
    </location>
</feature>
<dbReference type="InterPro" id="IPR002893">
    <property type="entry name" value="Znf_MYND"/>
</dbReference>
<evidence type="ECO:0000256" key="3">
    <source>
        <dbReference type="ARBA" id="ARBA00022833"/>
    </source>
</evidence>
<evidence type="ECO:0000256" key="2">
    <source>
        <dbReference type="ARBA" id="ARBA00022771"/>
    </source>
</evidence>
<dbReference type="PROSITE" id="PS50865">
    <property type="entry name" value="ZF_MYND_2"/>
    <property type="match status" value="1"/>
</dbReference>
<dbReference type="SUPFAM" id="SSF82199">
    <property type="entry name" value="SET domain"/>
    <property type="match status" value="1"/>
</dbReference>
<proteinExistence type="predicted"/>
<dbReference type="Gene3D" id="6.10.140.2220">
    <property type="match status" value="1"/>
</dbReference>
<gene>
    <name evidence="6" type="ORF">T440DRAFT_520728</name>
</gene>
<dbReference type="Gene3D" id="1.10.220.160">
    <property type="match status" value="1"/>
</dbReference>
<dbReference type="EMBL" id="MU006324">
    <property type="protein sequence ID" value="KAF2847598.1"/>
    <property type="molecule type" value="Genomic_DNA"/>
</dbReference>
<keyword evidence="3" id="KW-0862">Zinc</keyword>
<dbReference type="PANTHER" id="PTHR12197:SF251">
    <property type="entry name" value="EG:BACR7C10.4 PROTEIN"/>
    <property type="match status" value="1"/>
</dbReference>
<dbReference type="InterPro" id="IPR050869">
    <property type="entry name" value="H3K4_H4K5_MeTrfase"/>
</dbReference>
<sequence length="439" mass="50161">MGDTSKSPIVGAPKIEFYDDQEFCANLLMTITETVPLRILRSETSGAGTGLFVTEDVEYGTEIYRSEPQVMCVDDDKKALVCDHCFAFANSVLHSDGRFRRQEDPGLTMMACNGCKVTFYCSKACQKKAWRKHHKYECALLGQYTELTALTRVLYRLIEIHKHKLTSNNFRASMFKLQNNFIQHLKSANAKSIWDASEHATLVTKTTLDPIRVVDLYGMVCTRCESQKQVYLKRFPESIEQIAINQGRLVKILNGALVSDEWDDFYVNSPAIIKQAFSDGKWPEYLQPWPTLQAKQASLHEKAGCPLEALPITLRRCLTMEWRFGDVWVKTLSDLTQVLAVILTLPRKDQPYGNSGFPTEPELWDVLHGYLQEMYVISKKVYGLNAGFTKAIHKWYLESTDCENLAFFRTAVFAERFRFAQSKLLLWAGVDRHRGITLS</sequence>
<evidence type="ECO:0000256" key="1">
    <source>
        <dbReference type="ARBA" id="ARBA00022723"/>
    </source>
</evidence>
<dbReference type="AlphaFoldDB" id="A0A6A7AZK2"/>
<evidence type="ECO:0000259" key="5">
    <source>
        <dbReference type="PROSITE" id="PS50865"/>
    </source>
</evidence>
<reference evidence="6" key="1">
    <citation type="submission" date="2020-01" db="EMBL/GenBank/DDBJ databases">
        <authorList>
            <consortium name="DOE Joint Genome Institute"/>
            <person name="Haridas S."/>
            <person name="Albert R."/>
            <person name="Binder M."/>
            <person name="Bloem J."/>
            <person name="Labutti K."/>
            <person name="Salamov A."/>
            <person name="Andreopoulos B."/>
            <person name="Baker S.E."/>
            <person name="Barry K."/>
            <person name="Bills G."/>
            <person name="Bluhm B.H."/>
            <person name="Cannon C."/>
            <person name="Castanera R."/>
            <person name="Culley D.E."/>
            <person name="Daum C."/>
            <person name="Ezra D."/>
            <person name="Gonzalez J.B."/>
            <person name="Henrissat B."/>
            <person name="Kuo A."/>
            <person name="Liang C."/>
            <person name="Lipzen A."/>
            <person name="Lutzoni F."/>
            <person name="Magnuson J."/>
            <person name="Mondo S."/>
            <person name="Nolan M."/>
            <person name="Ohm R."/>
            <person name="Pangilinan J."/>
            <person name="Park H.-J."/>
            <person name="Ramirez L."/>
            <person name="Alfaro M."/>
            <person name="Sun H."/>
            <person name="Tritt A."/>
            <person name="Yoshinaga Y."/>
            <person name="Zwiers L.-H."/>
            <person name="Turgeon B.G."/>
            <person name="Goodwin S.B."/>
            <person name="Spatafora J.W."/>
            <person name="Crous P.W."/>
            <person name="Grigoriev I.V."/>
        </authorList>
    </citation>
    <scope>NUCLEOTIDE SEQUENCE</scope>
    <source>
        <strain evidence="6">IPT5</strain>
    </source>
</reference>
<dbReference type="SUPFAM" id="SSF144232">
    <property type="entry name" value="HIT/MYND zinc finger-like"/>
    <property type="match status" value="1"/>
</dbReference>
<accession>A0A6A7AZK2</accession>
<dbReference type="OrthoDB" id="5945798at2759"/>
<evidence type="ECO:0000313" key="6">
    <source>
        <dbReference type="EMBL" id="KAF2847598.1"/>
    </source>
</evidence>